<evidence type="ECO:0000313" key="10">
    <source>
        <dbReference type="Proteomes" id="UP000184334"/>
    </source>
</evidence>
<evidence type="ECO:0000256" key="1">
    <source>
        <dbReference type="ARBA" id="ARBA00004370"/>
    </source>
</evidence>
<dbReference type="SMART" id="SM00244">
    <property type="entry name" value="PHB"/>
    <property type="match status" value="1"/>
</dbReference>
<keyword evidence="10" id="KW-1185">Reference proteome</keyword>
<dbReference type="InterPro" id="IPR010200">
    <property type="entry name" value="HflC"/>
</dbReference>
<comment type="subcellular location">
    <subcellularLocation>
        <location evidence="1">Membrane</location>
    </subcellularLocation>
</comment>
<keyword evidence="9" id="KW-0645">Protease</keyword>
<keyword evidence="4 7" id="KW-1133">Transmembrane helix</keyword>
<keyword evidence="9" id="KW-0378">Hydrolase</keyword>
<feature type="transmembrane region" description="Helical" evidence="7">
    <location>
        <begin position="7"/>
        <end position="28"/>
    </location>
</feature>
<dbReference type="Pfam" id="PF01145">
    <property type="entry name" value="Band_7"/>
    <property type="match status" value="1"/>
</dbReference>
<dbReference type="STRING" id="1122195.SAMN02745164_00454"/>
<gene>
    <name evidence="9" type="ORF">SAMN02745164_00454</name>
</gene>
<dbReference type="RefSeq" id="WP_072863015.1">
    <property type="nucleotide sequence ID" value="NZ_FQUI01000004.1"/>
</dbReference>
<dbReference type="EMBL" id="FQUI01000004">
    <property type="protein sequence ID" value="SHE44454.1"/>
    <property type="molecule type" value="Genomic_DNA"/>
</dbReference>
<proteinExistence type="inferred from homology"/>
<dbReference type="NCBIfam" id="TIGR01932">
    <property type="entry name" value="hflC"/>
    <property type="match status" value="1"/>
</dbReference>
<dbReference type="InterPro" id="IPR001972">
    <property type="entry name" value="Stomatin_HflK_fam"/>
</dbReference>
<dbReference type="InterPro" id="IPR001107">
    <property type="entry name" value="Band_7"/>
</dbReference>
<evidence type="ECO:0000313" key="9">
    <source>
        <dbReference type="EMBL" id="SHE44454.1"/>
    </source>
</evidence>
<reference evidence="9" key="1">
    <citation type="submission" date="2016-11" db="EMBL/GenBank/DDBJ databases">
        <authorList>
            <person name="Varghese N."/>
            <person name="Submissions S."/>
        </authorList>
    </citation>
    <scope>NUCLEOTIDE SEQUENCE [LARGE SCALE GENOMIC DNA]</scope>
    <source>
        <strain evidence="9">DSM 16785</strain>
    </source>
</reference>
<comment type="caution">
    <text evidence="9">The sequence shown here is derived from an EMBL/GenBank/DDBJ whole genome shotgun (WGS) entry which is preliminary data.</text>
</comment>
<dbReference type="InterPro" id="IPR036013">
    <property type="entry name" value="Band_7/SPFH_dom_sf"/>
</dbReference>
<dbReference type="CDD" id="cd03405">
    <property type="entry name" value="SPFH_HflC"/>
    <property type="match status" value="1"/>
</dbReference>
<accession>A0A1M4TJE8</accession>
<dbReference type="GO" id="GO:0016020">
    <property type="term" value="C:membrane"/>
    <property type="evidence" value="ECO:0007669"/>
    <property type="project" value="UniProtKB-SubCell"/>
</dbReference>
<sequence length="286" mass="33122">MKKRSKLIILGIFLVVVILFVYTSLFIVNQEQQAVVLRFGQIQKVVTEPGIRFKTPFIDNVVKFERRLMLYDIEPERIITADKKTVIVDTYTIWRINDPKTFIESMRSVQLALTRIDDVVYSNVRDLVAKYTLDEVLSKKREEMLNEITKRSSENLRQFGIEIVDVRVKRTDLPPDISKSVYNRMMAERYSIAAQIRAEGQRESEIIKAEADKKVKIIVSEAEKNAEIIRGTADASVISIYAEAYGESPEFFELRRMADIYKKSFKDGMILLSPDSPILKYLYEGK</sequence>
<dbReference type="SUPFAM" id="SSF117892">
    <property type="entry name" value="Band 7/SPFH domain"/>
    <property type="match status" value="1"/>
</dbReference>
<comment type="function">
    <text evidence="6">HflC and HflK could regulate a protease.</text>
</comment>
<dbReference type="PANTHER" id="PTHR42911">
    <property type="entry name" value="MODULATOR OF FTSH PROTEASE HFLC"/>
    <property type="match status" value="1"/>
</dbReference>
<organism evidence="9 10">
    <name type="scientific">Marinitoga hydrogenitolerans (strain DSM 16785 / JCM 12826 / AT1271)</name>
    <dbReference type="NCBI Taxonomy" id="1122195"/>
    <lineage>
        <taxon>Bacteria</taxon>
        <taxon>Thermotogati</taxon>
        <taxon>Thermotogota</taxon>
        <taxon>Thermotogae</taxon>
        <taxon>Petrotogales</taxon>
        <taxon>Petrotogaceae</taxon>
        <taxon>Marinitoga</taxon>
    </lineage>
</organism>
<dbReference type="OrthoDB" id="9809197at2"/>
<dbReference type="AlphaFoldDB" id="A0A1M4TJE8"/>
<evidence type="ECO:0000256" key="6">
    <source>
        <dbReference type="PIRNR" id="PIRNR005651"/>
    </source>
</evidence>
<keyword evidence="3 7" id="KW-0812">Transmembrane</keyword>
<dbReference type="GO" id="GO:0008233">
    <property type="term" value="F:peptidase activity"/>
    <property type="evidence" value="ECO:0007669"/>
    <property type="project" value="UniProtKB-KW"/>
</dbReference>
<dbReference type="GO" id="GO:0006508">
    <property type="term" value="P:proteolysis"/>
    <property type="evidence" value="ECO:0007669"/>
    <property type="project" value="UniProtKB-KW"/>
</dbReference>
<evidence type="ECO:0000256" key="3">
    <source>
        <dbReference type="ARBA" id="ARBA00022692"/>
    </source>
</evidence>
<dbReference type="PANTHER" id="PTHR42911:SF1">
    <property type="entry name" value="MODULATOR OF FTSH PROTEASE HFLC"/>
    <property type="match status" value="1"/>
</dbReference>
<evidence type="ECO:0000256" key="2">
    <source>
        <dbReference type="ARBA" id="ARBA00007862"/>
    </source>
</evidence>
<dbReference type="PIRSF" id="PIRSF005651">
    <property type="entry name" value="HflC"/>
    <property type="match status" value="1"/>
</dbReference>
<dbReference type="Gene3D" id="3.30.479.30">
    <property type="entry name" value="Band 7 domain"/>
    <property type="match status" value="1"/>
</dbReference>
<name>A0A1M4TJE8_MARH1</name>
<evidence type="ECO:0000256" key="5">
    <source>
        <dbReference type="ARBA" id="ARBA00023136"/>
    </source>
</evidence>
<protein>
    <recommendedName>
        <fullName evidence="6">Protein HflC</fullName>
    </recommendedName>
</protein>
<dbReference type="Proteomes" id="UP000184334">
    <property type="component" value="Unassembled WGS sequence"/>
</dbReference>
<keyword evidence="5 7" id="KW-0472">Membrane</keyword>
<comment type="similarity">
    <text evidence="2 6">Belongs to the band 7/mec-2 family. HflC subfamily.</text>
</comment>
<dbReference type="PRINTS" id="PR00721">
    <property type="entry name" value="STOMATIN"/>
</dbReference>
<evidence type="ECO:0000259" key="8">
    <source>
        <dbReference type="SMART" id="SM00244"/>
    </source>
</evidence>
<feature type="domain" description="Band 7" evidence="8">
    <location>
        <begin position="23"/>
        <end position="185"/>
    </location>
</feature>
<evidence type="ECO:0000256" key="4">
    <source>
        <dbReference type="ARBA" id="ARBA00022989"/>
    </source>
</evidence>
<evidence type="ECO:0000256" key="7">
    <source>
        <dbReference type="SAM" id="Phobius"/>
    </source>
</evidence>